<dbReference type="Proteomes" id="UP000692954">
    <property type="component" value="Unassembled WGS sequence"/>
</dbReference>
<gene>
    <name evidence="1" type="ORF">PSON_ATCC_30995.1.T2290016</name>
</gene>
<evidence type="ECO:0000313" key="2">
    <source>
        <dbReference type="Proteomes" id="UP000692954"/>
    </source>
</evidence>
<evidence type="ECO:0000313" key="1">
    <source>
        <dbReference type="EMBL" id="CAD8129559.1"/>
    </source>
</evidence>
<accession>A0A8S1RR31</accession>
<reference evidence="1" key="1">
    <citation type="submission" date="2021-01" db="EMBL/GenBank/DDBJ databases">
        <authorList>
            <consortium name="Genoscope - CEA"/>
            <person name="William W."/>
        </authorList>
    </citation>
    <scope>NUCLEOTIDE SEQUENCE</scope>
</reference>
<name>A0A8S1RR31_9CILI</name>
<organism evidence="1 2">
    <name type="scientific">Paramecium sonneborni</name>
    <dbReference type="NCBI Taxonomy" id="65129"/>
    <lineage>
        <taxon>Eukaryota</taxon>
        <taxon>Sar</taxon>
        <taxon>Alveolata</taxon>
        <taxon>Ciliophora</taxon>
        <taxon>Intramacronucleata</taxon>
        <taxon>Oligohymenophorea</taxon>
        <taxon>Peniculida</taxon>
        <taxon>Parameciidae</taxon>
        <taxon>Paramecium</taxon>
    </lineage>
</organism>
<protein>
    <submittedName>
        <fullName evidence="1">Uncharacterized protein</fullName>
    </submittedName>
</protein>
<dbReference type="EMBL" id="CAJJDN010000229">
    <property type="protein sequence ID" value="CAD8129559.1"/>
    <property type="molecule type" value="Genomic_DNA"/>
</dbReference>
<sequence>MDCLFQNEQAVVNQFKEKKLDTSNKYYISSYNYSEKMCPIYQVRMNSGFIRQSLLRYENGIKISYHQMERPIGFESLKWMKQKRVKRFLNENEAFQKEVRQMEQNGEGAQIFLLKCNPYLICNIAIPLTHCCKIFLCFKQYVIIFSSL</sequence>
<proteinExistence type="predicted"/>
<comment type="caution">
    <text evidence="1">The sequence shown here is derived from an EMBL/GenBank/DDBJ whole genome shotgun (WGS) entry which is preliminary data.</text>
</comment>
<keyword evidence="2" id="KW-1185">Reference proteome</keyword>
<dbReference type="AlphaFoldDB" id="A0A8S1RR31"/>